<dbReference type="Pfam" id="PF00425">
    <property type="entry name" value="Chorismate_bind"/>
    <property type="match status" value="1"/>
</dbReference>
<dbReference type="InterPro" id="IPR019999">
    <property type="entry name" value="Anth_synth_I-like"/>
</dbReference>
<dbReference type="AlphaFoldDB" id="A0A552V0H8"/>
<evidence type="ECO:0000256" key="7">
    <source>
        <dbReference type="ARBA" id="ARBA00025634"/>
    </source>
</evidence>
<dbReference type="SUPFAM" id="SSF56322">
    <property type="entry name" value="ADC synthase"/>
    <property type="match status" value="1"/>
</dbReference>
<dbReference type="InterPro" id="IPR006805">
    <property type="entry name" value="Anth_synth_I_N"/>
</dbReference>
<comment type="caution">
    <text evidence="11">The sequence shown here is derived from an EMBL/GenBank/DDBJ whole genome shotgun (WGS) entry which is preliminary data.</text>
</comment>
<evidence type="ECO:0000313" key="12">
    <source>
        <dbReference type="Proteomes" id="UP000320643"/>
    </source>
</evidence>
<evidence type="ECO:0000256" key="8">
    <source>
        <dbReference type="ARBA" id="ARBA00047683"/>
    </source>
</evidence>
<dbReference type="GO" id="GO:0000162">
    <property type="term" value="P:L-tryptophan biosynthetic process"/>
    <property type="evidence" value="ECO:0007669"/>
    <property type="project" value="TreeGrafter"/>
</dbReference>
<comment type="catalytic activity">
    <reaction evidence="8">
        <text>chorismate + L-glutamine = anthranilate + pyruvate + L-glutamate + H(+)</text>
        <dbReference type="Rhea" id="RHEA:21732"/>
        <dbReference type="ChEBI" id="CHEBI:15361"/>
        <dbReference type="ChEBI" id="CHEBI:15378"/>
        <dbReference type="ChEBI" id="CHEBI:16567"/>
        <dbReference type="ChEBI" id="CHEBI:29748"/>
        <dbReference type="ChEBI" id="CHEBI:29985"/>
        <dbReference type="ChEBI" id="CHEBI:58359"/>
        <dbReference type="EC" id="4.1.3.27"/>
    </reaction>
</comment>
<evidence type="ECO:0000259" key="9">
    <source>
        <dbReference type="Pfam" id="PF00425"/>
    </source>
</evidence>
<dbReference type="PANTHER" id="PTHR11236:SF48">
    <property type="entry name" value="ISOCHORISMATE SYNTHASE MENF"/>
    <property type="match status" value="1"/>
</dbReference>
<comment type="cofactor">
    <cofactor evidence="1">
        <name>Mg(2+)</name>
        <dbReference type="ChEBI" id="CHEBI:18420"/>
    </cofactor>
</comment>
<evidence type="ECO:0000256" key="4">
    <source>
        <dbReference type="ARBA" id="ARBA00022723"/>
    </source>
</evidence>
<dbReference type="OrthoDB" id="9803598at2"/>
<evidence type="ECO:0000256" key="3">
    <source>
        <dbReference type="ARBA" id="ARBA00020653"/>
    </source>
</evidence>
<keyword evidence="5" id="KW-0460">Magnesium</keyword>
<protein>
    <recommendedName>
        <fullName evidence="3">Anthranilate synthase component 1</fullName>
    </recommendedName>
</protein>
<dbReference type="RefSeq" id="WP_143373721.1">
    <property type="nucleotide sequence ID" value="NZ_VJVZ01000007.1"/>
</dbReference>
<proteinExistence type="predicted"/>
<accession>A0A552V0H8</accession>
<feature type="domain" description="Anthranilate synthase component I N-terminal" evidence="10">
    <location>
        <begin position="14"/>
        <end position="149"/>
    </location>
</feature>
<gene>
    <name evidence="11" type="ORF">FMM05_12510</name>
</gene>
<dbReference type="InterPro" id="IPR005801">
    <property type="entry name" value="ADC_synthase"/>
</dbReference>
<keyword evidence="12" id="KW-1185">Reference proteome</keyword>
<dbReference type="GO" id="GO:0004049">
    <property type="term" value="F:anthranilate synthase activity"/>
    <property type="evidence" value="ECO:0007669"/>
    <property type="project" value="UniProtKB-EC"/>
</dbReference>
<evidence type="ECO:0000313" key="11">
    <source>
        <dbReference type="EMBL" id="TRW23973.1"/>
    </source>
</evidence>
<dbReference type="Gene3D" id="3.60.120.10">
    <property type="entry name" value="Anthranilate synthase"/>
    <property type="match status" value="1"/>
</dbReference>
<evidence type="ECO:0000256" key="5">
    <source>
        <dbReference type="ARBA" id="ARBA00022842"/>
    </source>
</evidence>
<evidence type="ECO:0000256" key="1">
    <source>
        <dbReference type="ARBA" id="ARBA00001946"/>
    </source>
</evidence>
<dbReference type="GO" id="GO:0046872">
    <property type="term" value="F:metal ion binding"/>
    <property type="evidence" value="ECO:0007669"/>
    <property type="project" value="UniProtKB-KW"/>
</dbReference>
<organism evidence="11 12">
    <name type="scientific">Flavobacterium zepuense</name>
    <dbReference type="NCBI Taxonomy" id="2593302"/>
    <lineage>
        <taxon>Bacteria</taxon>
        <taxon>Pseudomonadati</taxon>
        <taxon>Bacteroidota</taxon>
        <taxon>Flavobacteriia</taxon>
        <taxon>Flavobacteriales</taxon>
        <taxon>Flavobacteriaceae</taxon>
        <taxon>Flavobacterium</taxon>
    </lineage>
</organism>
<dbReference type="PRINTS" id="PR00095">
    <property type="entry name" value="ANTSNTHASEI"/>
</dbReference>
<evidence type="ECO:0000256" key="2">
    <source>
        <dbReference type="ARBA" id="ARBA00011575"/>
    </source>
</evidence>
<comment type="function">
    <text evidence="7">Part of a heterotetrameric complex that catalyzes the two-step biosynthesis of anthranilate, an intermediate in the biosynthesis of L-tryptophan. In the first step, the glutamine-binding beta subunit (TrpG) of anthranilate synthase (AS) provides the glutamine amidotransferase activity which generates ammonia as a substrate that, along with chorismate, is used in the second step, catalyzed by the large alpha subunit of AS (TrpE) to produce anthranilate. In the absence of TrpG, TrpE can synthesize anthranilate directly from chorismate and high concentrations of ammonia.</text>
</comment>
<dbReference type="EMBL" id="VJVZ01000007">
    <property type="protein sequence ID" value="TRW23973.1"/>
    <property type="molecule type" value="Genomic_DNA"/>
</dbReference>
<comment type="subunit">
    <text evidence="2">Heterotetramer consisting of two non-identical subunits: a beta subunit (TrpG) and a large alpha subunit (TrpE).</text>
</comment>
<keyword evidence="6" id="KW-0456">Lyase</keyword>
<reference evidence="11 12" key="1">
    <citation type="submission" date="2019-07" db="EMBL/GenBank/DDBJ databases">
        <title>Flavobacterium sp. nov., isolated from glacier ice.</title>
        <authorList>
            <person name="Liu Q."/>
            <person name="Xin Y.-H."/>
        </authorList>
    </citation>
    <scope>NUCLEOTIDE SEQUENCE [LARGE SCALE GENOMIC DNA]</scope>
    <source>
        <strain evidence="11 12">ZT4R6</strain>
    </source>
</reference>
<name>A0A552V0H8_9FLAO</name>
<dbReference type="PANTHER" id="PTHR11236">
    <property type="entry name" value="AMINOBENZOATE/ANTHRANILATE SYNTHASE"/>
    <property type="match status" value="1"/>
</dbReference>
<evidence type="ECO:0000256" key="6">
    <source>
        <dbReference type="ARBA" id="ARBA00023239"/>
    </source>
</evidence>
<feature type="domain" description="Chorismate-utilising enzyme C-terminal" evidence="9">
    <location>
        <begin position="195"/>
        <end position="444"/>
    </location>
</feature>
<evidence type="ECO:0000259" key="10">
    <source>
        <dbReference type="Pfam" id="PF04715"/>
    </source>
</evidence>
<dbReference type="Proteomes" id="UP000320643">
    <property type="component" value="Unassembled WGS sequence"/>
</dbReference>
<dbReference type="Pfam" id="PF04715">
    <property type="entry name" value="Anth_synt_I_N"/>
    <property type="match status" value="1"/>
</dbReference>
<sequence>MKLHTQAYSFNADMYTAVGLYMGLRNHYRKPCLLEGNDYHSRADSTSYIGLDPLIEITVFDAVITIDVAGQKTEHPITDKRKVTQQVQQIIAGFDFANPFTNNGFLTYFGFEYSHFEETVAEEKPSDLNIPKAYFILYKYLIVLDHFHDTGEILYNSIDGTTKPDTDFEALLRRQSFTLLPFETKGDEKTLIANNEFIDLVNKAKEHIYRGNVFQLVVSRPFSQPFFGDDFEVYRQLRRLNPSPYLFYVDMESYRLMGSSPETQIRLKDGMASIHPIAGTVKKTGNAATDVHNTNELLHDEKENAEHTMLVDLARNDLSKYCNDVHIASYKEVQHFSHVIHLVSKVTGQAEATDALTLFAGTFPAGTLSGTPKPEALKLIQKYEVSPREYYGGAIGFLGTDGNMNLAIVIRSIFSKNNELHYRAGAGVVLDSIPENELQEVNNKLGAVRRAITAANSQPLPL</sequence>
<dbReference type="InterPro" id="IPR015890">
    <property type="entry name" value="Chorismate_C"/>
</dbReference>
<keyword evidence="4" id="KW-0479">Metal-binding</keyword>